<sequence length="238" mass="27617">MKNLFIVLCLTYLVQINALEKSKLFESLDTVTSELLRAQSELTIAHDFSEMQSYINRNIVASYIELMNEQLIESFMDTYKIMDDIEDDVEDILEDLPSSDCVRNVKMRFELQAKRHGSFLGNCMRSSHIVLASWITHMNNLTDTAQFTLNQAPNQGLASIVERLRIDSSDSFYTPINRRLRLLLTSVRFYMDEFEEFRASLVDNEEQILEDLTTCDRELVVRFRQAADSELERARACA</sequence>
<protein>
    <recommendedName>
        <fullName evidence="4">Secreted protein</fullName>
    </recommendedName>
</protein>
<dbReference type="OrthoDB" id="7790561at2759"/>
<organism evidence="2 3">
    <name type="scientific">Chironomus riparius</name>
    <dbReference type="NCBI Taxonomy" id="315576"/>
    <lineage>
        <taxon>Eukaryota</taxon>
        <taxon>Metazoa</taxon>
        <taxon>Ecdysozoa</taxon>
        <taxon>Arthropoda</taxon>
        <taxon>Hexapoda</taxon>
        <taxon>Insecta</taxon>
        <taxon>Pterygota</taxon>
        <taxon>Neoptera</taxon>
        <taxon>Endopterygota</taxon>
        <taxon>Diptera</taxon>
        <taxon>Nematocera</taxon>
        <taxon>Chironomoidea</taxon>
        <taxon>Chironomidae</taxon>
        <taxon>Chironominae</taxon>
        <taxon>Chironomus</taxon>
    </lineage>
</organism>
<proteinExistence type="predicted"/>
<evidence type="ECO:0000313" key="2">
    <source>
        <dbReference type="EMBL" id="CAG9808237.1"/>
    </source>
</evidence>
<evidence type="ECO:0008006" key="4">
    <source>
        <dbReference type="Google" id="ProtNLM"/>
    </source>
</evidence>
<feature type="chain" id="PRO_5040350513" description="Secreted protein" evidence="1">
    <location>
        <begin position="19"/>
        <end position="238"/>
    </location>
</feature>
<keyword evidence="1" id="KW-0732">Signal</keyword>
<name>A0A9N9S407_9DIPT</name>
<dbReference type="Proteomes" id="UP001153620">
    <property type="component" value="Chromosome 3"/>
</dbReference>
<evidence type="ECO:0000256" key="1">
    <source>
        <dbReference type="SAM" id="SignalP"/>
    </source>
</evidence>
<accession>A0A9N9S407</accession>
<dbReference type="AlphaFoldDB" id="A0A9N9S407"/>
<gene>
    <name evidence="2" type="ORF">CHIRRI_LOCUS11079</name>
</gene>
<feature type="signal peptide" evidence="1">
    <location>
        <begin position="1"/>
        <end position="18"/>
    </location>
</feature>
<keyword evidence="3" id="KW-1185">Reference proteome</keyword>
<dbReference type="EMBL" id="OU895879">
    <property type="protein sequence ID" value="CAG9808237.1"/>
    <property type="molecule type" value="Genomic_DNA"/>
</dbReference>
<reference evidence="2" key="1">
    <citation type="submission" date="2022-01" db="EMBL/GenBank/DDBJ databases">
        <authorList>
            <person name="King R."/>
        </authorList>
    </citation>
    <scope>NUCLEOTIDE SEQUENCE</scope>
</reference>
<reference evidence="2" key="2">
    <citation type="submission" date="2022-10" db="EMBL/GenBank/DDBJ databases">
        <authorList>
            <consortium name="ENA_rothamsted_submissions"/>
            <consortium name="culmorum"/>
            <person name="King R."/>
        </authorList>
    </citation>
    <scope>NUCLEOTIDE SEQUENCE</scope>
</reference>
<evidence type="ECO:0000313" key="3">
    <source>
        <dbReference type="Proteomes" id="UP001153620"/>
    </source>
</evidence>